<evidence type="ECO:0000313" key="1">
    <source>
        <dbReference type="EMBL" id="NPT29868.1"/>
    </source>
</evidence>
<proteinExistence type="predicted"/>
<comment type="caution">
    <text evidence="1">The sequence shown here is derived from an EMBL/GenBank/DDBJ whole genome shotgun (WGS) entry which is preliminary data.</text>
</comment>
<dbReference type="Proteomes" id="UP001318401">
    <property type="component" value="Unassembled WGS sequence"/>
</dbReference>
<accession>A0ABX2BA68</accession>
<protein>
    <submittedName>
        <fullName evidence="1">Uncharacterized protein</fullName>
    </submittedName>
</protein>
<organism evidence="1 2">
    <name type="scientific">Vreelandella venusta</name>
    <dbReference type="NCBI Taxonomy" id="44935"/>
    <lineage>
        <taxon>Bacteria</taxon>
        <taxon>Pseudomonadati</taxon>
        <taxon>Pseudomonadota</taxon>
        <taxon>Gammaproteobacteria</taxon>
        <taxon>Oceanospirillales</taxon>
        <taxon>Halomonadaceae</taxon>
        <taxon>Vreelandella</taxon>
    </lineage>
</organism>
<sequence length="74" mass="8574">MSTKLGEVQGLVSTVVGYTPKPEFVKFVIVKSTYVILFTGYYFLIMQLKSFIFNIYHSVMTSLRWKAEGHDKEM</sequence>
<keyword evidence="2" id="KW-1185">Reference proteome</keyword>
<dbReference type="EMBL" id="QDKN01000002">
    <property type="protein sequence ID" value="NPT29868.1"/>
    <property type="molecule type" value="Genomic_DNA"/>
</dbReference>
<reference evidence="1 2" key="1">
    <citation type="submission" date="2018-04" db="EMBL/GenBank/DDBJ databases">
        <authorList>
            <person name="Li G."/>
            <person name="Du W."/>
            <person name="Bai Y."/>
        </authorList>
    </citation>
    <scope>NUCLEOTIDE SEQUENCE [LARGE SCALE GENOMIC DNA]</scope>
    <source>
        <strain evidence="1 2">YYYZ-3</strain>
    </source>
</reference>
<evidence type="ECO:0000313" key="2">
    <source>
        <dbReference type="Proteomes" id="UP001318401"/>
    </source>
</evidence>
<name>A0ABX2BA68_9GAMM</name>
<gene>
    <name evidence="1" type="ORF">DDR56_04665</name>
</gene>